<keyword evidence="2" id="KW-1133">Transmembrane helix</keyword>
<keyword evidence="4" id="KW-1185">Reference proteome</keyword>
<evidence type="ECO:0000313" key="4">
    <source>
        <dbReference type="Proteomes" id="UP000322499"/>
    </source>
</evidence>
<sequence length="127" mass="14228">MLGDLLGVLDDHVTFVGGVLFATPAWATSFYVLYKLELLRDALGEERPPSLWKALVGLLRRLLRLFRRRRPEPEAGPEPEPAAEDEPAPDPDAVTAPQVAVRAQTFRLGDEELTFTFRHHESPRSPS</sequence>
<feature type="transmembrane region" description="Helical" evidence="2">
    <location>
        <begin position="12"/>
        <end position="34"/>
    </location>
</feature>
<evidence type="ECO:0000313" key="3">
    <source>
        <dbReference type="EMBL" id="TYP82051.1"/>
    </source>
</evidence>
<feature type="compositionally biased region" description="Acidic residues" evidence="1">
    <location>
        <begin position="75"/>
        <end position="89"/>
    </location>
</feature>
<organism evidence="3 4">
    <name type="scientific">Blastococcus xanthinilyticus</name>
    <dbReference type="NCBI Taxonomy" id="1564164"/>
    <lineage>
        <taxon>Bacteria</taxon>
        <taxon>Bacillati</taxon>
        <taxon>Actinomycetota</taxon>
        <taxon>Actinomycetes</taxon>
        <taxon>Geodermatophilales</taxon>
        <taxon>Geodermatophilaceae</taxon>
        <taxon>Blastococcus</taxon>
    </lineage>
</organism>
<evidence type="ECO:0000256" key="1">
    <source>
        <dbReference type="SAM" id="MobiDB-lite"/>
    </source>
</evidence>
<reference evidence="3 4" key="1">
    <citation type="submission" date="2019-07" db="EMBL/GenBank/DDBJ databases">
        <title>Genomic Encyclopedia of Archaeal and Bacterial Type Strains, Phase II (KMG-II): from individual species to whole genera.</title>
        <authorList>
            <person name="Goeker M."/>
        </authorList>
    </citation>
    <scope>NUCLEOTIDE SEQUENCE [LARGE SCALE GENOMIC DNA]</scope>
    <source>
        <strain evidence="3 4">DSM 46842</strain>
    </source>
</reference>
<keyword evidence="2" id="KW-0472">Membrane</keyword>
<evidence type="ECO:0000256" key="2">
    <source>
        <dbReference type="SAM" id="Phobius"/>
    </source>
</evidence>
<keyword evidence="2" id="KW-0812">Transmembrane</keyword>
<dbReference type="EMBL" id="VNHW01000020">
    <property type="protein sequence ID" value="TYP82051.1"/>
    <property type="molecule type" value="Genomic_DNA"/>
</dbReference>
<proteinExistence type="predicted"/>
<comment type="caution">
    <text evidence="3">The sequence shown here is derived from an EMBL/GenBank/DDBJ whole genome shotgun (WGS) entry which is preliminary data.</text>
</comment>
<name>A0A5S5CNQ0_9ACTN</name>
<protein>
    <submittedName>
        <fullName evidence="3">Uncharacterized protein</fullName>
    </submittedName>
</protein>
<gene>
    <name evidence="3" type="ORF">BD833_12035</name>
</gene>
<dbReference type="Proteomes" id="UP000322499">
    <property type="component" value="Unassembled WGS sequence"/>
</dbReference>
<feature type="region of interest" description="Disordered" evidence="1">
    <location>
        <begin position="70"/>
        <end position="96"/>
    </location>
</feature>
<dbReference type="RefSeq" id="WP_208092803.1">
    <property type="nucleotide sequence ID" value="NZ_VNHW01000020.1"/>
</dbReference>
<dbReference type="AlphaFoldDB" id="A0A5S5CNQ0"/>
<accession>A0A5S5CNQ0</accession>